<gene>
    <name evidence="1" type="ORF">SAMN04487970_102645</name>
</gene>
<dbReference type="SUPFAM" id="SSF141571">
    <property type="entry name" value="Pentapeptide repeat-like"/>
    <property type="match status" value="1"/>
</dbReference>
<sequence>MKKKTILERWHCEEFVESVRPFIDAISAGHAVIRDADLAGLEVGPFAVIKELERSSLYGSHLENVNLSYANIHNLSKSILSRVNFSKATLERCLMRSCQIADSDFSSAKMRVNMDDTRYHHCRFTGTQFFGHGWLEFGGRRVKFYNCNFTNATFRRVELRAARFYDCIFDNTTFIKCELSGTKAEGERLPSAAQFTDMDIPVWAQ</sequence>
<dbReference type="EMBL" id="FMTT01000026">
    <property type="protein sequence ID" value="SCW66684.1"/>
    <property type="molecule type" value="Genomic_DNA"/>
</dbReference>
<reference evidence="2" key="1">
    <citation type="submission" date="2016-10" db="EMBL/GenBank/DDBJ databases">
        <authorList>
            <person name="Varghese N."/>
            <person name="Submissions S."/>
        </authorList>
    </citation>
    <scope>NUCLEOTIDE SEQUENCE [LARGE SCALE GENOMIC DNA]</scope>
    <source>
        <strain evidence="2">CGMCC 1.8946</strain>
    </source>
</reference>
<dbReference type="AlphaFoldDB" id="A0A1G4SBW5"/>
<dbReference type="PANTHER" id="PTHR14136:SF17">
    <property type="entry name" value="BTB_POZ DOMAIN-CONTAINING PROTEIN KCTD9"/>
    <property type="match status" value="1"/>
</dbReference>
<dbReference type="STRING" id="624147.SAMN04487970_102645"/>
<dbReference type="Pfam" id="PF00805">
    <property type="entry name" value="Pentapeptide"/>
    <property type="match status" value="1"/>
</dbReference>
<name>A0A1G4SBW5_9BACL</name>
<evidence type="ECO:0000313" key="1">
    <source>
        <dbReference type="EMBL" id="SCW66684.1"/>
    </source>
</evidence>
<dbReference type="Proteomes" id="UP000198601">
    <property type="component" value="Unassembled WGS sequence"/>
</dbReference>
<keyword evidence="2" id="KW-1185">Reference proteome</keyword>
<proteinExistence type="predicted"/>
<dbReference type="Gene3D" id="2.160.20.80">
    <property type="entry name" value="E3 ubiquitin-protein ligase SopA"/>
    <property type="match status" value="2"/>
</dbReference>
<protein>
    <submittedName>
        <fullName evidence="1">Uncharacterized protein YjbI, contains pentapeptide repeats</fullName>
    </submittedName>
</protein>
<evidence type="ECO:0000313" key="2">
    <source>
        <dbReference type="Proteomes" id="UP000198601"/>
    </source>
</evidence>
<dbReference type="InterPro" id="IPR001646">
    <property type="entry name" value="5peptide_repeat"/>
</dbReference>
<dbReference type="RefSeq" id="WP_167670244.1">
    <property type="nucleotide sequence ID" value="NZ_FMTT01000026.1"/>
</dbReference>
<dbReference type="InterPro" id="IPR051082">
    <property type="entry name" value="Pentapeptide-BTB/POZ_domain"/>
</dbReference>
<dbReference type="Pfam" id="PF13576">
    <property type="entry name" value="Pentapeptide_3"/>
    <property type="match status" value="1"/>
</dbReference>
<accession>A0A1G4SBW5</accession>
<dbReference type="PANTHER" id="PTHR14136">
    <property type="entry name" value="BTB_POZ DOMAIN-CONTAINING PROTEIN KCTD9"/>
    <property type="match status" value="1"/>
</dbReference>
<organism evidence="1 2">
    <name type="scientific">Paenibacillus tianmuensis</name>
    <dbReference type="NCBI Taxonomy" id="624147"/>
    <lineage>
        <taxon>Bacteria</taxon>
        <taxon>Bacillati</taxon>
        <taxon>Bacillota</taxon>
        <taxon>Bacilli</taxon>
        <taxon>Bacillales</taxon>
        <taxon>Paenibacillaceae</taxon>
        <taxon>Paenibacillus</taxon>
    </lineage>
</organism>